<dbReference type="PANTHER" id="PTHR22883:SF391">
    <property type="entry name" value="PROTEIN S-ACYLTRANSFERASE 3-RELATED"/>
    <property type="match status" value="1"/>
</dbReference>
<evidence type="ECO:0000256" key="6">
    <source>
        <dbReference type="ARBA" id="ARBA00023136"/>
    </source>
</evidence>
<dbReference type="AlphaFoldDB" id="A0A5N5FZA4"/>
<dbReference type="Pfam" id="PF01529">
    <property type="entry name" value="DHHC"/>
    <property type="match status" value="1"/>
</dbReference>
<evidence type="ECO:0000256" key="7">
    <source>
        <dbReference type="ARBA" id="ARBA00023315"/>
    </source>
</evidence>
<feature type="transmembrane region" description="Helical" evidence="8">
    <location>
        <begin position="262"/>
        <end position="286"/>
    </location>
</feature>
<organism evidence="11 12">
    <name type="scientific">Pyrus ussuriensis x Pyrus communis</name>
    <dbReference type="NCBI Taxonomy" id="2448454"/>
    <lineage>
        <taxon>Eukaryota</taxon>
        <taxon>Viridiplantae</taxon>
        <taxon>Streptophyta</taxon>
        <taxon>Embryophyta</taxon>
        <taxon>Tracheophyta</taxon>
        <taxon>Spermatophyta</taxon>
        <taxon>Magnoliopsida</taxon>
        <taxon>eudicotyledons</taxon>
        <taxon>Gunneridae</taxon>
        <taxon>Pentapetalae</taxon>
        <taxon>rosids</taxon>
        <taxon>fabids</taxon>
        <taxon>Rosales</taxon>
        <taxon>Rosaceae</taxon>
        <taxon>Amygdaloideae</taxon>
        <taxon>Maleae</taxon>
        <taxon>Pyrus</taxon>
    </lineage>
</organism>
<dbReference type="EMBL" id="SMOL01000553">
    <property type="protein sequence ID" value="KAB2608465.1"/>
    <property type="molecule type" value="Genomic_DNA"/>
</dbReference>
<feature type="transmembrane region" description="Helical" evidence="8">
    <location>
        <begin position="99"/>
        <end position="121"/>
    </location>
</feature>
<dbReference type="GO" id="GO:0019706">
    <property type="term" value="F:protein-cysteine S-palmitoyltransferase activity"/>
    <property type="evidence" value="ECO:0007669"/>
    <property type="project" value="UniProtKB-EC"/>
</dbReference>
<dbReference type="InterPro" id="IPR039859">
    <property type="entry name" value="PFA4/ZDH16/20/ERF2-like"/>
</dbReference>
<keyword evidence="4 8" id="KW-0812">Transmembrane</keyword>
<dbReference type="Proteomes" id="UP000327157">
    <property type="component" value="Chromosome 14"/>
</dbReference>
<reference evidence="11 12" key="1">
    <citation type="submission" date="2019-09" db="EMBL/GenBank/DDBJ databases">
        <authorList>
            <person name="Ou C."/>
        </authorList>
    </citation>
    <scope>NUCLEOTIDE SEQUENCE [LARGE SCALE GENOMIC DNA]</scope>
    <source>
        <strain evidence="11">S2</strain>
        <tissue evidence="11">Leaf</tissue>
    </source>
</reference>
<keyword evidence="12" id="KW-1185">Reference proteome</keyword>
<feature type="transmembrane region" description="Helical" evidence="8">
    <location>
        <begin position="67"/>
        <end position="87"/>
    </location>
</feature>
<name>A0A5N5FZA4_9ROSA</name>
<dbReference type="GO" id="GO:0005783">
    <property type="term" value="C:endoplasmic reticulum"/>
    <property type="evidence" value="ECO:0007669"/>
    <property type="project" value="TreeGrafter"/>
</dbReference>
<evidence type="ECO:0000313" key="11">
    <source>
        <dbReference type="EMBL" id="KAB2608465.1"/>
    </source>
</evidence>
<feature type="domain" description="Palmitoyltransferase DHHC" evidence="10">
    <location>
        <begin position="176"/>
        <end position="296"/>
    </location>
</feature>
<reference evidence="11 12" key="3">
    <citation type="submission" date="2019-11" db="EMBL/GenBank/DDBJ databases">
        <title>A de novo genome assembly of a pear dwarfing rootstock.</title>
        <authorList>
            <person name="Wang F."/>
            <person name="Wang J."/>
            <person name="Li S."/>
            <person name="Zhang Y."/>
            <person name="Fang M."/>
            <person name="Ma L."/>
            <person name="Zhao Y."/>
            <person name="Jiang S."/>
        </authorList>
    </citation>
    <scope>NUCLEOTIDE SEQUENCE [LARGE SCALE GENOMIC DNA]</scope>
    <source>
        <strain evidence="11">S2</strain>
        <tissue evidence="11">Leaf</tissue>
    </source>
</reference>
<dbReference type="GO" id="GO:0006612">
    <property type="term" value="P:protein targeting to membrane"/>
    <property type="evidence" value="ECO:0007669"/>
    <property type="project" value="TreeGrafter"/>
</dbReference>
<protein>
    <recommendedName>
        <fullName evidence="8">S-acyltransferase</fullName>
        <ecNumber evidence="8">2.3.1.225</ecNumber>
    </recommendedName>
    <alternativeName>
        <fullName evidence="8">Palmitoyltransferase</fullName>
    </alternativeName>
</protein>
<dbReference type="EC" id="2.3.1.225" evidence="8"/>
<accession>A0A5N5FZA4</accession>
<reference evidence="12" key="2">
    <citation type="submission" date="2019-10" db="EMBL/GenBank/DDBJ databases">
        <title>A de novo genome assembly of a pear dwarfing rootstock.</title>
        <authorList>
            <person name="Wang F."/>
            <person name="Wang J."/>
            <person name="Li S."/>
            <person name="Zhang Y."/>
            <person name="Fang M."/>
            <person name="Ma L."/>
            <person name="Zhao Y."/>
            <person name="Jiang S."/>
        </authorList>
    </citation>
    <scope>NUCLEOTIDE SEQUENCE [LARGE SCALE GENOMIC DNA]</scope>
</reference>
<dbReference type="OrthoDB" id="4096362at2759"/>
<evidence type="ECO:0000256" key="8">
    <source>
        <dbReference type="RuleBase" id="RU079119"/>
    </source>
</evidence>
<comment type="similarity">
    <text evidence="2 8">Belongs to the DHHC palmitoyltransferase family.</text>
</comment>
<comment type="domain">
    <text evidence="8">The DHHC domain is required for palmitoyltransferase activity.</text>
</comment>
<keyword evidence="5 8" id="KW-1133">Transmembrane helix</keyword>
<evidence type="ECO:0000256" key="1">
    <source>
        <dbReference type="ARBA" id="ARBA00004127"/>
    </source>
</evidence>
<dbReference type="InterPro" id="IPR001594">
    <property type="entry name" value="Palmitoyltrfase_DHHC"/>
</dbReference>
<dbReference type="PROSITE" id="PS50216">
    <property type="entry name" value="DHHC"/>
    <property type="match status" value="1"/>
</dbReference>
<keyword evidence="7 8" id="KW-0012">Acyltransferase</keyword>
<feature type="region of interest" description="Disordered" evidence="9">
    <location>
        <begin position="441"/>
        <end position="472"/>
    </location>
</feature>
<comment type="subcellular location">
    <subcellularLocation>
        <location evidence="1">Endomembrane system</location>
        <topology evidence="1">Multi-pass membrane protein</topology>
    </subcellularLocation>
</comment>
<comment type="catalytic activity">
    <reaction evidence="8">
        <text>L-cysteinyl-[protein] + hexadecanoyl-CoA = S-hexadecanoyl-L-cysteinyl-[protein] + CoA</text>
        <dbReference type="Rhea" id="RHEA:36683"/>
        <dbReference type="Rhea" id="RHEA-COMP:10131"/>
        <dbReference type="Rhea" id="RHEA-COMP:11032"/>
        <dbReference type="ChEBI" id="CHEBI:29950"/>
        <dbReference type="ChEBI" id="CHEBI:57287"/>
        <dbReference type="ChEBI" id="CHEBI:57379"/>
        <dbReference type="ChEBI" id="CHEBI:74151"/>
        <dbReference type="EC" id="2.3.1.225"/>
    </reaction>
</comment>
<keyword evidence="3 8" id="KW-0808">Transferase</keyword>
<keyword evidence="6 8" id="KW-0472">Membrane</keyword>
<evidence type="ECO:0000256" key="5">
    <source>
        <dbReference type="ARBA" id="ARBA00022989"/>
    </source>
</evidence>
<gene>
    <name evidence="11" type="ORF">D8674_011633</name>
</gene>
<comment type="caution">
    <text evidence="11">The sequence shown here is derived from an EMBL/GenBank/DDBJ whole genome shotgun (WGS) entry which is preliminary data.</text>
</comment>
<proteinExistence type="inferred from homology"/>
<evidence type="ECO:0000256" key="4">
    <source>
        <dbReference type="ARBA" id="ARBA00022692"/>
    </source>
</evidence>
<feature type="transmembrane region" description="Helical" evidence="8">
    <location>
        <begin position="221"/>
        <end position="242"/>
    </location>
</feature>
<sequence length="472" mass="53318">MMGVVVMCREGSGVCDGGRVLELREYSIFRQLGMAQNKPKRLYQVWKGSNNFFCGGRLIFGPDVASLLLSTLLIAGPAVAFCLKVYLKIKDEKNKNESLWLPVLVIGSVLTILDLTFLFLTSGRDPGIIPRNSRPPESDEAFDLATPSMEWVNERTPHLKLPRTRDVIVNGHTVKVKYCDTCLLYRPPRVSHCSICNNCIQRFDHHCPWVGQCIGIRNYPFFFMFISTSTILCIYVFVFSWINIVQHGSLPKAFANDILSDILLAYCFIAIWFVGGLTIFHSYLICTNQTTYENFRYRYDKKENPYNKGMIWNIKEVFFSKIPPSMNRFRSFIEMDEQMIAGSGTPNHGEGTMSSKEKIDIEMGTRHAEDNGLSLPNILPNFDYDDLEDDLKDAGEQRGPAFDPLFPVQPEVKESVQYSADGDKITESVATRDAVKYSVRSTPLGDELQASVHSTTSFDGANEETDCGNKKS</sequence>
<evidence type="ECO:0000313" key="12">
    <source>
        <dbReference type="Proteomes" id="UP000327157"/>
    </source>
</evidence>
<evidence type="ECO:0000256" key="9">
    <source>
        <dbReference type="SAM" id="MobiDB-lite"/>
    </source>
</evidence>
<dbReference type="PANTHER" id="PTHR22883">
    <property type="entry name" value="ZINC FINGER DHHC DOMAIN CONTAINING PROTEIN"/>
    <property type="match status" value="1"/>
</dbReference>
<evidence type="ECO:0000259" key="10">
    <source>
        <dbReference type="Pfam" id="PF01529"/>
    </source>
</evidence>
<dbReference type="GO" id="GO:0005794">
    <property type="term" value="C:Golgi apparatus"/>
    <property type="evidence" value="ECO:0007669"/>
    <property type="project" value="TreeGrafter"/>
</dbReference>
<evidence type="ECO:0000256" key="3">
    <source>
        <dbReference type="ARBA" id="ARBA00022679"/>
    </source>
</evidence>
<evidence type="ECO:0000256" key="2">
    <source>
        <dbReference type="ARBA" id="ARBA00008574"/>
    </source>
</evidence>